<name>A0A850H1C1_9SPHN</name>
<evidence type="ECO:0000313" key="7">
    <source>
        <dbReference type="EMBL" id="NVD45741.1"/>
    </source>
</evidence>
<organism evidence="7 8">
    <name type="scientific">Qipengyuania atrilutea</name>
    <dbReference type="NCBI Taxonomy" id="2744473"/>
    <lineage>
        <taxon>Bacteria</taxon>
        <taxon>Pseudomonadati</taxon>
        <taxon>Pseudomonadota</taxon>
        <taxon>Alphaproteobacteria</taxon>
        <taxon>Sphingomonadales</taxon>
        <taxon>Erythrobacteraceae</taxon>
        <taxon>Qipengyuania</taxon>
    </lineage>
</organism>
<feature type="signal peptide" evidence="6">
    <location>
        <begin position="1"/>
        <end position="25"/>
    </location>
</feature>
<evidence type="ECO:0000256" key="3">
    <source>
        <dbReference type="ARBA" id="ARBA00022729"/>
    </source>
</evidence>
<evidence type="ECO:0000256" key="6">
    <source>
        <dbReference type="SAM" id="SignalP"/>
    </source>
</evidence>
<dbReference type="Proteomes" id="UP000561438">
    <property type="component" value="Unassembled WGS sequence"/>
</dbReference>
<evidence type="ECO:0000256" key="5">
    <source>
        <dbReference type="ARBA" id="ARBA00023237"/>
    </source>
</evidence>
<dbReference type="Pfam" id="PF06629">
    <property type="entry name" value="MipA"/>
    <property type="match status" value="1"/>
</dbReference>
<dbReference type="GO" id="GO:0009279">
    <property type="term" value="C:cell outer membrane"/>
    <property type="evidence" value="ECO:0007669"/>
    <property type="project" value="UniProtKB-SubCell"/>
</dbReference>
<comment type="subcellular location">
    <subcellularLocation>
        <location evidence="1">Cell outer membrane</location>
    </subcellularLocation>
</comment>
<comment type="similarity">
    <text evidence="2">Belongs to the MipA/OmpV family.</text>
</comment>
<dbReference type="AlphaFoldDB" id="A0A850H1C1"/>
<dbReference type="InterPro" id="IPR010583">
    <property type="entry name" value="MipA"/>
</dbReference>
<comment type="caution">
    <text evidence="7">The sequence shown here is derived from an EMBL/GenBank/DDBJ whole genome shotgun (WGS) entry which is preliminary data.</text>
</comment>
<reference evidence="7 8" key="1">
    <citation type="submission" date="2020-06" db="EMBL/GenBank/DDBJ databases">
        <title>Altererythrobacter sp. HHU K3-1.</title>
        <authorList>
            <person name="Zhang D."/>
            <person name="Xue H."/>
        </authorList>
    </citation>
    <scope>NUCLEOTIDE SEQUENCE [LARGE SCALE GENOMIC DNA]</scope>
    <source>
        <strain evidence="7 8">HHU K3-1</strain>
    </source>
</reference>
<keyword evidence="5" id="KW-0998">Cell outer membrane</keyword>
<accession>A0A850H1C1</accession>
<dbReference type="PANTHER" id="PTHR38776">
    <property type="entry name" value="MLTA-INTERACTING PROTEIN-RELATED"/>
    <property type="match status" value="1"/>
</dbReference>
<keyword evidence="8" id="KW-1185">Reference proteome</keyword>
<sequence>MTNHFTIRGMALALPAILISSASWAQDGQSGVNASPVPDLETPETANDIGPTVFDGDWVTIGIGASYGPSYDGSDDYVVSVLPVVQGSVSGIDISPRAGGLALDFVPNSGAGPNIDAGVAARIRRNRASNIEDPVVESLGELDTAIEVGPTVGIGFPAVLNPYDTLSFTVDAKWDVADAHDGVVLSPSATYFTPLSRAAFASLSLSAEYADDDFAEYYFTVSPSDAAISGLPQFDADGGFNKASVTLLSGYDLSGDATDGGFAVLALVSYSHMLGDAKDTPFTSVRGDADQYFVGAGIGYTF</sequence>
<keyword evidence="4" id="KW-0472">Membrane</keyword>
<dbReference type="RefSeq" id="WP_176268054.1">
    <property type="nucleotide sequence ID" value="NZ_JABWGV010000005.1"/>
</dbReference>
<gene>
    <name evidence="7" type="ORF">HUV48_12055</name>
</gene>
<evidence type="ECO:0000256" key="4">
    <source>
        <dbReference type="ARBA" id="ARBA00023136"/>
    </source>
</evidence>
<protein>
    <submittedName>
        <fullName evidence="7">MipA/OmpV family protein</fullName>
    </submittedName>
</protein>
<proteinExistence type="inferred from homology"/>
<dbReference type="EMBL" id="JABWGV010000005">
    <property type="protein sequence ID" value="NVD45741.1"/>
    <property type="molecule type" value="Genomic_DNA"/>
</dbReference>
<keyword evidence="3 6" id="KW-0732">Signal</keyword>
<evidence type="ECO:0000256" key="2">
    <source>
        <dbReference type="ARBA" id="ARBA00005722"/>
    </source>
</evidence>
<evidence type="ECO:0000313" key="8">
    <source>
        <dbReference type="Proteomes" id="UP000561438"/>
    </source>
</evidence>
<feature type="chain" id="PRO_5032967810" evidence="6">
    <location>
        <begin position="26"/>
        <end position="302"/>
    </location>
</feature>
<evidence type="ECO:0000256" key="1">
    <source>
        <dbReference type="ARBA" id="ARBA00004442"/>
    </source>
</evidence>
<dbReference type="PANTHER" id="PTHR38776:SF1">
    <property type="entry name" value="MLTA-INTERACTING PROTEIN-RELATED"/>
    <property type="match status" value="1"/>
</dbReference>